<name>A0A420Y6U6_9PEZI</name>
<evidence type="ECO:0000313" key="2">
    <source>
        <dbReference type="Proteomes" id="UP000275385"/>
    </source>
</evidence>
<sequence length="231" mass="26423">MMLTFIYMFTFRERCSNHSTPNQTANMIRNIIRRLSNPLQGPSTADVEAARRGKYYFTLTNNMVFEVKNNLPAQHIPYTRLLEIVDHVLVLLSFNRIPDDGGKVSLRVQTDTYIVQQVEDQYLTSDHPLLASIGYGGVELAHRVQGSVVNARNWQEDDGPAWPRIQFTLNGMAFVVKNTVRSEELSLERLDQVIKAFKLSTAWDCHVRVGIQLRLLVGLKSRETYTVRNIA</sequence>
<comment type="caution">
    <text evidence="1">The sequence shown here is derived from an EMBL/GenBank/DDBJ whole genome shotgun (WGS) entry which is preliminary data.</text>
</comment>
<reference evidence="1 2" key="1">
    <citation type="submission" date="2018-08" db="EMBL/GenBank/DDBJ databases">
        <title>Draft genome of the lignicolous fungus Coniochaeta pulveracea.</title>
        <authorList>
            <person name="Borstlap C.J."/>
            <person name="De Witt R.N."/>
            <person name="Botha A."/>
            <person name="Volschenk H."/>
        </authorList>
    </citation>
    <scope>NUCLEOTIDE SEQUENCE [LARGE SCALE GENOMIC DNA]</scope>
    <source>
        <strain evidence="1 2">CAB683</strain>
    </source>
</reference>
<accession>A0A420Y6U6</accession>
<dbReference type="Proteomes" id="UP000275385">
    <property type="component" value="Unassembled WGS sequence"/>
</dbReference>
<dbReference type="AlphaFoldDB" id="A0A420Y6U6"/>
<gene>
    <name evidence="1" type="ORF">DL546_002611</name>
</gene>
<dbReference type="EMBL" id="QVQW01000041">
    <property type="protein sequence ID" value="RKU43557.1"/>
    <property type="molecule type" value="Genomic_DNA"/>
</dbReference>
<evidence type="ECO:0000313" key="1">
    <source>
        <dbReference type="EMBL" id="RKU43557.1"/>
    </source>
</evidence>
<protein>
    <submittedName>
        <fullName evidence="1">Uncharacterized protein</fullName>
    </submittedName>
</protein>
<keyword evidence="2" id="KW-1185">Reference proteome</keyword>
<proteinExistence type="predicted"/>
<organism evidence="1 2">
    <name type="scientific">Coniochaeta pulveracea</name>
    <dbReference type="NCBI Taxonomy" id="177199"/>
    <lineage>
        <taxon>Eukaryota</taxon>
        <taxon>Fungi</taxon>
        <taxon>Dikarya</taxon>
        <taxon>Ascomycota</taxon>
        <taxon>Pezizomycotina</taxon>
        <taxon>Sordariomycetes</taxon>
        <taxon>Sordariomycetidae</taxon>
        <taxon>Coniochaetales</taxon>
        <taxon>Coniochaetaceae</taxon>
        <taxon>Coniochaeta</taxon>
    </lineage>
</organism>